<comment type="caution">
    <text evidence="1">The sequence shown here is derived from an EMBL/GenBank/DDBJ whole genome shotgun (WGS) entry which is preliminary data.</text>
</comment>
<dbReference type="EMBL" id="QPJW01000001">
    <property type="protein sequence ID" value="RCX23645.1"/>
    <property type="molecule type" value="Genomic_DNA"/>
</dbReference>
<sequence length="42" mass="5288">MQTNPEILWWILMKQSFEWLQYLRYFYITSIQEKLMLSIQCA</sequence>
<organism evidence="1 2">
    <name type="scientific">Fontibacillus phaseoli</name>
    <dbReference type="NCBI Taxonomy" id="1416533"/>
    <lineage>
        <taxon>Bacteria</taxon>
        <taxon>Bacillati</taxon>
        <taxon>Bacillota</taxon>
        <taxon>Bacilli</taxon>
        <taxon>Bacillales</taxon>
        <taxon>Paenibacillaceae</taxon>
        <taxon>Fontibacillus</taxon>
    </lineage>
</organism>
<dbReference type="Proteomes" id="UP000253090">
    <property type="component" value="Unassembled WGS sequence"/>
</dbReference>
<name>A0A369BRG2_9BACL</name>
<protein>
    <submittedName>
        <fullName evidence="1">Uncharacterized protein</fullName>
    </submittedName>
</protein>
<reference evidence="1 2" key="1">
    <citation type="submission" date="2018-07" db="EMBL/GenBank/DDBJ databases">
        <title>Genomic Encyclopedia of Type Strains, Phase III (KMG-III): the genomes of soil and plant-associated and newly described type strains.</title>
        <authorList>
            <person name="Whitman W."/>
        </authorList>
    </citation>
    <scope>NUCLEOTIDE SEQUENCE [LARGE SCALE GENOMIC DNA]</scope>
    <source>
        <strain evidence="1 2">CECT 8333</strain>
    </source>
</reference>
<gene>
    <name evidence="1" type="ORF">DFP94_1011247</name>
</gene>
<keyword evidence="2" id="KW-1185">Reference proteome</keyword>
<evidence type="ECO:0000313" key="2">
    <source>
        <dbReference type="Proteomes" id="UP000253090"/>
    </source>
</evidence>
<proteinExistence type="predicted"/>
<dbReference type="AlphaFoldDB" id="A0A369BRG2"/>
<accession>A0A369BRG2</accession>
<evidence type="ECO:0000313" key="1">
    <source>
        <dbReference type="EMBL" id="RCX23645.1"/>
    </source>
</evidence>